<keyword evidence="6" id="KW-1185">Reference proteome</keyword>
<feature type="domain" description="Proteinase inhibitor I42 chagasin" evidence="4">
    <location>
        <begin position="36"/>
        <end position="117"/>
    </location>
</feature>
<feature type="signal peptide" evidence="3">
    <location>
        <begin position="1"/>
        <end position="21"/>
    </location>
</feature>
<dbReference type="Gene3D" id="2.60.40.2020">
    <property type="match status" value="1"/>
</dbReference>
<evidence type="ECO:0000259" key="4">
    <source>
        <dbReference type="Pfam" id="PF09394"/>
    </source>
</evidence>
<keyword evidence="2" id="KW-0789">Thiol protease inhibitor</keyword>
<reference evidence="5 6" key="1">
    <citation type="submission" date="2019-11" db="EMBL/GenBank/DDBJ databases">
        <title>Novel Deefgea species.</title>
        <authorList>
            <person name="Han J.-H."/>
        </authorList>
    </citation>
    <scope>NUCLEOTIDE SEQUENCE [LARGE SCALE GENOMIC DNA]</scope>
    <source>
        <strain evidence="5 6">LMG 24817</strain>
    </source>
</reference>
<proteinExistence type="predicted"/>
<dbReference type="InterPro" id="IPR052781">
    <property type="entry name" value="Cys_protease_inhibitor_I42"/>
</dbReference>
<evidence type="ECO:0000313" key="5">
    <source>
        <dbReference type="EMBL" id="MBM5572403.1"/>
    </source>
</evidence>
<evidence type="ECO:0000256" key="1">
    <source>
        <dbReference type="ARBA" id="ARBA00022690"/>
    </source>
</evidence>
<dbReference type="PANTHER" id="PTHR36530">
    <property type="entry name" value="INHIBITOR OF CYSTEINE PEPTIDASE"/>
    <property type="match status" value="1"/>
</dbReference>
<sequence>MNKIILASLTALLAVPFCAHAEQILNDANHQQTITVKPKEIFIVKLPANPSTGYMWQFKPPEDGTVKLVGNWKHTPSKKNTPGAGGETTWRLVAGQSGETSLQFFYRRPWEDASVEPAEVREYKIVINSTSSAASTPASAVKPWF</sequence>
<comment type="caution">
    <text evidence="5">The sequence shown here is derived from an EMBL/GenBank/DDBJ whole genome shotgun (WGS) entry which is preliminary data.</text>
</comment>
<feature type="chain" id="PRO_5045755950" description="Proteinase inhibitor I42 chagasin domain-containing protein" evidence="3">
    <location>
        <begin position="22"/>
        <end position="145"/>
    </location>
</feature>
<dbReference type="SUPFAM" id="SSF141066">
    <property type="entry name" value="ICP-like"/>
    <property type="match status" value="1"/>
</dbReference>
<dbReference type="Proteomes" id="UP001195660">
    <property type="component" value="Unassembled WGS sequence"/>
</dbReference>
<dbReference type="Pfam" id="PF09394">
    <property type="entry name" value="Inhibitor_I42"/>
    <property type="match status" value="1"/>
</dbReference>
<dbReference type="PANTHER" id="PTHR36530:SF1">
    <property type="entry name" value="AMOEBIASIN-1"/>
    <property type="match status" value="1"/>
</dbReference>
<evidence type="ECO:0000256" key="3">
    <source>
        <dbReference type="SAM" id="SignalP"/>
    </source>
</evidence>
<keyword evidence="3" id="KW-0732">Signal</keyword>
<evidence type="ECO:0000313" key="6">
    <source>
        <dbReference type="Proteomes" id="UP001195660"/>
    </source>
</evidence>
<keyword evidence="1" id="KW-0646">Protease inhibitor</keyword>
<dbReference type="RefSeq" id="WP_203571735.1">
    <property type="nucleotide sequence ID" value="NZ_WOFE01000007.1"/>
</dbReference>
<dbReference type="InterPro" id="IPR018990">
    <property type="entry name" value="Prot_inh_I42_chagasin"/>
</dbReference>
<accession>A0ABS2CE24</accession>
<organism evidence="5 6">
    <name type="scientific">Deefgea chitinilytica</name>
    <dbReference type="NCBI Taxonomy" id="570276"/>
    <lineage>
        <taxon>Bacteria</taxon>
        <taxon>Pseudomonadati</taxon>
        <taxon>Pseudomonadota</taxon>
        <taxon>Betaproteobacteria</taxon>
        <taxon>Neisseriales</taxon>
        <taxon>Chitinibacteraceae</taxon>
        <taxon>Deefgea</taxon>
    </lineage>
</organism>
<evidence type="ECO:0000256" key="2">
    <source>
        <dbReference type="ARBA" id="ARBA00022704"/>
    </source>
</evidence>
<gene>
    <name evidence="5" type="ORF">GM173_12570</name>
</gene>
<protein>
    <recommendedName>
        <fullName evidence="4">Proteinase inhibitor I42 chagasin domain-containing protein</fullName>
    </recommendedName>
</protein>
<dbReference type="InterPro" id="IPR036331">
    <property type="entry name" value="Chagasin-like_sf"/>
</dbReference>
<name>A0ABS2CE24_9NEIS</name>
<dbReference type="EMBL" id="WOFE01000007">
    <property type="protein sequence ID" value="MBM5572403.1"/>
    <property type="molecule type" value="Genomic_DNA"/>
</dbReference>